<dbReference type="EMBL" id="BSCQ01000042">
    <property type="protein sequence ID" value="GLH43877.1"/>
    <property type="molecule type" value="Genomic_DNA"/>
</dbReference>
<dbReference type="Proteomes" id="UP001145022">
    <property type="component" value="Unassembled WGS sequence"/>
</dbReference>
<name>A0ABQ5PK20_9PSED</name>
<evidence type="ECO:0000313" key="1">
    <source>
        <dbReference type="EMBL" id="GLH43877.1"/>
    </source>
</evidence>
<accession>A0ABQ5PK20</accession>
<sequence>MDRIRRRNIVPGGEGFVVPAVTKGDRKQGIAGADYILPGSNGRTLRDRIIAIDNPYVARFGAGATDQQGAQDKASHQALKARVTHTLRNDCETHPPLPLWWLKILNAALRHEVSQV</sequence>
<proteinExistence type="predicted"/>
<evidence type="ECO:0000313" key="2">
    <source>
        <dbReference type="Proteomes" id="UP001145022"/>
    </source>
</evidence>
<reference evidence="1" key="1">
    <citation type="journal article" date="2021" name="Sci. Rep.">
        <title>An efficient direct screening system for microorganisms that activate plant immune responses based on plant-microbe interactions using cultured plant cells.</title>
        <authorList>
            <person name="Kurokawa M."/>
            <person name="Nakano M."/>
            <person name="Kitahata N."/>
            <person name="Kuchitsu K."/>
            <person name="Furuya T."/>
        </authorList>
    </citation>
    <scope>NUCLEOTIDE SEQUENCE</scope>
    <source>
        <strain evidence="1">RS3R-1</strain>
    </source>
</reference>
<organism evidence="1 2">
    <name type="scientific">Pseudomonas atacamensis</name>
    <dbReference type="NCBI Taxonomy" id="2565368"/>
    <lineage>
        <taxon>Bacteria</taxon>
        <taxon>Pseudomonadati</taxon>
        <taxon>Pseudomonadota</taxon>
        <taxon>Gammaproteobacteria</taxon>
        <taxon>Pseudomonadales</taxon>
        <taxon>Pseudomonadaceae</taxon>
        <taxon>Pseudomonas</taxon>
    </lineage>
</organism>
<protein>
    <submittedName>
        <fullName evidence="1">Uncharacterized protein</fullName>
    </submittedName>
</protein>
<gene>
    <name evidence="1" type="ORF">RS3R1_29650</name>
</gene>
<reference evidence="1" key="2">
    <citation type="submission" date="2022-11" db="EMBL/GenBank/DDBJ databases">
        <title>Draft genome sequencing of Pseudomonas atacamensis RS3R1.</title>
        <authorList>
            <person name="Furuya T."/>
            <person name="Kaneko H."/>
        </authorList>
    </citation>
    <scope>NUCLEOTIDE SEQUENCE</scope>
    <source>
        <strain evidence="1">RS3R-1</strain>
    </source>
</reference>
<reference evidence="1" key="3">
    <citation type="journal article" date="2023" name="J. Biotechnol.">
        <title>Draft Genome Sequences of Endophytic Pseudomonas Strains, Isolated from the Interior of Brassicaceae Plants.</title>
        <authorList>
            <person name="Kaneko H."/>
            <person name="Furuya T."/>
        </authorList>
    </citation>
    <scope>NUCLEOTIDE SEQUENCE</scope>
    <source>
        <strain evidence="1">RS3R-1</strain>
    </source>
</reference>
<keyword evidence="2" id="KW-1185">Reference proteome</keyword>
<comment type="caution">
    <text evidence="1">The sequence shown here is derived from an EMBL/GenBank/DDBJ whole genome shotgun (WGS) entry which is preliminary data.</text>
</comment>